<keyword evidence="2" id="KW-0812">Transmembrane</keyword>
<name>A0A159ZA41_9RHOB</name>
<dbReference type="InterPro" id="IPR051910">
    <property type="entry name" value="ComF/GntX_DNA_util-trans"/>
</dbReference>
<protein>
    <submittedName>
        <fullName evidence="5">Competence protein F</fullName>
    </submittedName>
</protein>
<dbReference type="OrthoDB" id="9779910at2"/>
<dbReference type="Gene3D" id="3.40.50.2020">
    <property type="match status" value="1"/>
</dbReference>
<evidence type="ECO:0000259" key="4">
    <source>
        <dbReference type="Pfam" id="PF18912"/>
    </source>
</evidence>
<keyword evidence="2" id="KW-0472">Membrane</keyword>
<comment type="similarity">
    <text evidence="1">Belongs to the ComF/GntX family.</text>
</comment>
<dbReference type="AlphaFoldDB" id="A0A159ZA41"/>
<dbReference type="PATRIC" id="fig|1335048.3.peg.4750"/>
<dbReference type="EMBL" id="CP012661">
    <property type="protein sequence ID" value="AMY71788.1"/>
    <property type="molecule type" value="Genomic_DNA"/>
</dbReference>
<evidence type="ECO:0000313" key="6">
    <source>
        <dbReference type="Proteomes" id="UP000076128"/>
    </source>
</evidence>
<evidence type="ECO:0000259" key="3">
    <source>
        <dbReference type="Pfam" id="PF00156"/>
    </source>
</evidence>
<dbReference type="KEGG" id="daa:AKL17_4576"/>
<evidence type="ECO:0000313" key="5">
    <source>
        <dbReference type="EMBL" id="AMY71788.1"/>
    </source>
</evidence>
<feature type="transmembrane region" description="Helical" evidence="2">
    <location>
        <begin position="106"/>
        <end position="129"/>
    </location>
</feature>
<keyword evidence="6" id="KW-1185">Reference proteome</keyword>
<dbReference type="Pfam" id="PF18912">
    <property type="entry name" value="DZR_2"/>
    <property type="match status" value="1"/>
</dbReference>
<evidence type="ECO:0000256" key="2">
    <source>
        <dbReference type="SAM" id="Phobius"/>
    </source>
</evidence>
<feature type="domain" description="Double zinc ribbon" evidence="4">
    <location>
        <begin position="9"/>
        <end position="68"/>
    </location>
</feature>
<accession>A0A159ZA41</accession>
<dbReference type="InterPro" id="IPR044005">
    <property type="entry name" value="DZR_2"/>
</dbReference>
<evidence type="ECO:0000256" key="1">
    <source>
        <dbReference type="ARBA" id="ARBA00008007"/>
    </source>
</evidence>
<reference evidence="5 6" key="1">
    <citation type="submission" date="2015-09" db="EMBL/GenBank/DDBJ databases">
        <title>Complete genome sequence of Defluviimonas alba cai42t isolated from an oilfield in Xinjiang.</title>
        <authorList>
            <person name="Geng S."/>
            <person name="Pan X."/>
            <person name="Wu X."/>
        </authorList>
    </citation>
    <scope>NUCLEOTIDE SEQUENCE [LARGE SCALE GENOMIC DNA]</scope>
    <source>
        <strain evidence="6">cai42</strain>
    </source>
</reference>
<feature type="domain" description="Phosphoribosyltransferase" evidence="3">
    <location>
        <begin position="173"/>
        <end position="237"/>
    </location>
</feature>
<dbReference type="InterPro" id="IPR029057">
    <property type="entry name" value="PRTase-like"/>
</dbReference>
<proteinExistence type="inferred from homology"/>
<dbReference type="InterPro" id="IPR000836">
    <property type="entry name" value="PRTase_dom"/>
</dbReference>
<dbReference type="SUPFAM" id="SSF53271">
    <property type="entry name" value="PRTase-like"/>
    <property type="match status" value="1"/>
</dbReference>
<gene>
    <name evidence="5" type="ORF">AKL17_4576</name>
</gene>
<dbReference type="PANTHER" id="PTHR47505:SF1">
    <property type="entry name" value="DNA UTILIZATION PROTEIN YHGH"/>
    <property type="match status" value="1"/>
</dbReference>
<keyword evidence="2" id="KW-1133">Transmembrane helix</keyword>
<dbReference type="STRING" id="1335048.AKL17_4576"/>
<dbReference type="Proteomes" id="UP000076128">
    <property type="component" value="Chromosome"/>
</dbReference>
<dbReference type="Pfam" id="PF00156">
    <property type="entry name" value="Pribosyltran"/>
    <property type="match status" value="1"/>
</dbReference>
<organism evidence="5 6">
    <name type="scientific">Frigidibacter mobilis</name>
    <dbReference type="NCBI Taxonomy" id="1335048"/>
    <lineage>
        <taxon>Bacteria</taxon>
        <taxon>Pseudomonadati</taxon>
        <taxon>Pseudomonadota</taxon>
        <taxon>Alphaproteobacteria</taxon>
        <taxon>Rhodobacterales</taxon>
        <taxon>Paracoccaceae</taxon>
        <taxon>Frigidibacter</taxon>
    </lineage>
</organism>
<sequence>MQSGLQRGLRLLFPPQCMSCGGTVAEEFGLCPDCWRETGFIRGLVCDKCGTPLPGEAEGRAEYCDDCLTIARPWDRGRAALLYRDTGRRLVLALKHGDRQDLARPLAGWLAAAAAPILLPGMLVAPIPLHWRRFLKRRFNQSALLSGALARLAGLDHCPDLLQRRRATPSQEGRGRQERFENMAEAIRVNPARIGGLTGRPVLIVDDVMTSGATFAAAADALQAVGASPVSILALARVAKDG</sequence>
<dbReference type="PANTHER" id="PTHR47505">
    <property type="entry name" value="DNA UTILIZATION PROTEIN YHGH"/>
    <property type="match status" value="1"/>
</dbReference>